<keyword evidence="9 11" id="KW-0456">Lyase</keyword>
<dbReference type="InterPro" id="IPR035907">
    <property type="entry name" value="Hppk_sf"/>
</dbReference>
<comment type="similarity">
    <text evidence="9">Belongs to the DHNA family.</text>
</comment>
<keyword evidence="7" id="KW-0067">ATP-binding</keyword>
<evidence type="ECO:0000256" key="2">
    <source>
        <dbReference type="ARBA" id="ARBA00005051"/>
    </source>
</evidence>
<dbReference type="InterPro" id="IPR006156">
    <property type="entry name" value="Dihydroneopterin_aldolase"/>
</dbReference>
<evidence type="ECO:0000256" key="3">
    <source>
        <dbReference type="ARBA" id="ARBA00009640"/>
    </source>
</evidence>
<dbReference type="GO" id="GO:0003848">
    <property type="term" value="F:2-amino-4-hydroxy-6-hydroxymethyldihydropteridine diphosphokinase activity"/>
    <property type="evidence" value="ECO:0007669"/>
    <property type="project" value="UniProtKB-EC"/>
</dbReference>
<comment type="catalytic activity">
    <reaction evidence="1">
        <text>6-hydroxymethyl-7,8-dihydropterin + ATP = (7,8-dihydropterin-6-yl)methyl diphosphate + AMP + H(+)</text>
        <dbReference type="Rhea" id="RHEA:11412"/>
        <dbReference type="ChEBI" id="CHEBI:15378"/>
        <dbReference type="ChEBI" id="CHEBI:30616"/>
        <dbReference type="ChEBI" id="CHEBI:44841"/>
        <dbReference type="ChEBI" id="CHEBI:72950"/>
        <dbReference type="ChEBI" id="CHEBI:456215"/>
        <dbReference type="EC" id="2.7.6.3"/>
    </reaction>
</comment>
<gene>
    <name evidence="11" type="ORF">H4W27_002174</name>
</gene>
<keyword evidence="8 9" id="KW-0289">Folate biosynthesis</keyword>
<evidence type="ECO:0000259" key="10">
    <source>
        <dbReference type="PROSITE" id="PS00794"/>
    </source>
</evidence>
<comment type="function">
    <text evidence="9">Catalyzes the conversion of 7,8-dihydroneopterin to 6-hydroxymethyl-7,8-dihydropterin.</text>
</comment>
<organism evidence="11 12">
    <name type="scientific">Nesterenkonia lutea</name>
    <dbReference type="NCBI Taxonomy" id="272919"/>
    <lineage>
        <taxon>Bacteria</taxon>
        <taxon>Bacillati</taxon>
        <taxon>Actinomycetota</taxon>
        <taxon>Actinomycetes</taxon>
        <taxon>Micrococcales</taxon>
        <taxon>Micrococcaceae</taxon>
        <taxon>Nesterenkonia</taxon>
    </lineage>
</organism>
<comment type="similarity">
    <text evidence="3">In the N-terminal section; belongs to the DHNA family.</text>
</comment>
<dbReference type="Gene3D" id="3.30.1130.10">
    <property type="match status" value="1"/>
</dbReference>
<evidence type="ECO:0000256" key="6">
    <source>
        <dbReference type="ARBA" id="ARBA00022777"/>
    </source>
</evidence>
<dbReference type="GO" id="GO:0004150">
    <property type="term" value="F:dihydroneopterin aldolase activity"/>
    <property type="evidence" value="ECO:0007669"/>
    <property type="project" value="UniProtKB-EC"/>
</dbReference>
<accession>A0ABR9JGT4</accession>
<evidence type="ECO:0000313" key="11">
    <source>
        <dbReference type="EMBL" id="MBE1525056.1"/>
    </source>
</evidence>
<name>A0ABR9JGT4_9MICC</name>
<comment type="catalytic activity">
    <reaction evidence="9">
        <text>7,8-dihydroneopterin = 6-hydroxymethyl-7,8-dihydropterin + glycolaldehyde</text>
        <dbReference type="Rhea" id="RHEA:10540"/>
        <dbReference type="ChEBI" id="CHEBI:17001"/>
        <dbReference type="ChEBI" id="CHEBI:17071"/>
        <dbReference type="ChEBI" id="CHEBI:44841"/>
        <dbReference type="EC" id="4.1.2.25"/>
    </reaction>
</comment>
<dbReference type="InterPro" id="IPR006157">
    <property type="entry name" value="FolB_dom"/>
</dbReference>
<dbReference type="RefSeq" id="WP_192595973.1">
    <property type="nucleotide sequence ID" value="NZ_BAAALJ010000013.1"/>
</dbReference>
<dbReference type="Proteomes" id="UP000643525">
    <property type="component" value="Unassembled WGS sequence"/>
</dbReference>
<dbReference type="SMART" id="SM00905">
    <property type="entry name" value="FolB"/>
    <property type="match status" value="1"/>
</dbReference>
<dbReference type="NCBIfam" id="TIGR00526">
    <property type="entry name" value="folB_dom"/>
    <property type="match status" value="1"/>
</dbReference>
<dbReference type="CDD" id="cd00483">
    <property type="entry name" value="HPPK"/>
    <property type="match status" value="1"/>
</dbReference>
<keyword evidence="5" id="KW-0547">Nucleotide-binding</keyword>
<sequence length="320" mass="34735">MPSRSSSSDTIRLTGLTAIGHHGVFDFEKRDGQPFRVDAELTLDLRAAGRSDELADTVSYVGIAELIEAAITGEPFDLIETLADHLAREVLGSDDRLLAAEITVHKPQAPLTQSFQDVSVTARRSRSDLDPWHAIPALSALRPWEAAQAPAAEVRAVLALGSNLGDSARTLSSAVADLERESGLRVVATSPLARTRPVGGPPWQPDFLNQVIEVATVLSPEALLRLTQQVEHAHHRVRGAENGEVRWGPRTLDIDIISYAEAQVSTPWLQIPHPRAEQRGFVLVPWTWMDPQATLAGVPVTELAERAADASAVQRVEVKP</sequence>
<evidence type="ECO:0000256" key="1">
    <source>
        <dbReference type="ARBA" id="ARBA00000198"/>
    </source>
</evidence>
<dbReference type="EC" id="2.7.6.3" evidence="9"/>
<comment type="pathway">
    <text evidence="2">Cofactor biosynthesis; tetrahydrofolate biosynthesis; 2-amino-4-hydroxy-6-hydroxymethyl-7,8-dihydropteridine diphosphate from 7,8-dihydroneopterin triphosphate: step 4/4.</text>
</comment>
<dbReference type="InterPro" id="IPR000550">
    <property type="entry name" value="Hppk"/>
</dbReference>
<dbReference type="PANTHER" id="PTHR43071">
    <property type="entry name" value="2-AMINO-4-HYDROXY-6-HYDROXYMETHYLDIHYDROPTERIDINE PYROPHOSPHOKINASE"/>
    <property type="match status" value="1"/>
</dbReference>
<comment type="caution">
    <text evidence="11">The sequence shown here is derived from an EMBL/GenBank/DDBJ whole genome shotgun (WGS) entry which is preliminary data.</text>
</comment>
<dbReference type="InterPro" id="IPR043133">
    <property type="entry name" value="GTP-CH-I_C/QueF"/>
</dbReference>
<dbReference type="SUPFAM" id="SSF55083">
    <property type="entry name" value="6-hydroxymethyl-7,8-dihydropterin pyrophosphokinase, HPPK"/>
    <property type="match status" value="1"/>
</dbReference>
<evidence type="ECO:0000313" key="12">
    <source>
        <dbReference type="Proteomes" id="UP000643525"/>
    </source>
</evidence>
<feature type="domain" description="7,8-dihydro-6-hydroxymethylpterin-pyrophosphokinase" evidence="10">
    <location>
        <begin position="246"/>
        <end position="257"/>
    </location>
</feature>
<keyword evidence="4 11" id="KW-0808">Transferase</keyword>
<dbReference type="SUPFAM" id="SSF55620">
    <property type="entry name" value="Tetrahydrobiopterin biosynthesis enzymes-like"/>
    <property type="match status" value="1"/>
</dbReference>
<evidence type="ECO:0000256" key="5">
    <source>
        <dbReference type="ARBA" id="ARBA00022741"/>
    </source>
</evidence>
<dbReference type="PANTHER" id="PTHR43071:SF1">
    <property type="entry name" value="2-AMINO-4-HYDROXY-6-HYDROXYMETHYLDIHYDROPTERIDINE PYROPHOSPHOKINASE"/>
    <property type="match status" value="1"/>
</dbReference>
<comment type="pathway">
    <text evidence="9">Cofactor biosynthesis; tetrahydrofolate biosynthesis; 2-amino-4-hydroxy-6-hydroxymethyl-7,8-dihydropteridine diphosphate from 7,8-dihydroneopterin triphosphate: step 3/4.</text>
</comment>
<dbReference type="Pfam" id="PF01288">
    <property type="entry name" value="HPPK"/>
    <property type="match status" value="1"/>
</dbReference>
<evidence type="ECO:0000256" key="7">
    <source>
        <dbReference type="ARBA" id="ARBA00022840"/>
    </source>
</evidence>
<reference evidence="11 12" key="1">
    <citation type="submission" date="2020-10" db="EMBL/GenBank/DDBJ databases">
        <title>Sequencing the genomes of 1000 actinobacteria strains.</title>
        <authorList>
            <person name="Klenk H.-P."/>
        </authorList>
    </citation>
    <scope>NUCLEOTIDE SEQUENCE [LARGE SCALE GENOMIC DNA]</scope>
    <source>
        <strain evidence="11 12">DSM 15666</strain>
    </source>
</reference>
<dbReference type="EMBL" id="JADBED010000001">
    <property type="protein sequence ID" value="MBE1525056.1"/>
    <property type="molecule type" value="Genomic_DNA"/>
</dbReference>
<proteinExistence type="inferred from homology"/>
<keyword evidence="12" id="KW-1185">Reference proteome</keyword>
<evidence type="ECO:0000256" key="9">
    <source>
        <dbReference type="RuleBase" id="RU362079"/>
    </source>
</evidence>
<keyword evidence="6" id="KW-0418">Kinase</keyword>
<dbReference type="Pfam" id="PF02152">
    <property type="entry name" value="FolB"/>
    <property type="match status" value="1"/>
</dbReference>
<dbReference type="CDD" id="cd00534">
    <property type="entry name" value="DHNA_DHNTPE"/>
    <property type="match status" value="1"/>
</dbReference>
<evidence type="ECO:0000256" key="4">
    <source>
        <dbReference type="ARBA" id="ARBA00022679"/>
    </source>
</evidence>
<dbReference type="EC" id="4.1.2.25" evidence="9"/>
<dbReference type="NCBIfam" id="TIGR00525">
    <property type="entry name" value="folB"/>
    <property type="match status" value="1"/>
</dbReference>
<dbReference type="Gene3D" id="3.30.70.560">
    <property type="entry name" value="7,8-Dihydro-6-hydroxymethylpterin-pyrophosphokinase HPPK"/>
    <property type="match status" value="1"/>
</dbReference>
<protein>
    <recommendedName>
        <fullName evidence="9">Bifunctional folate synthesis protein</fullName>
    </recommendedName>
    <domain>
        <recommendedName>
            <fullName evidence="9">Dihydroneopterin aldolase</fullName>
            <shortName evidence="9">DHNA</shortName>
            <ecNumber evidence="9">4.1.2.25</ecNumber>
        </recommendedName>
        <alternativeName>
            <fullName evidence="9">7,8-dihydroneopterin aldolase</fullName>
        </alternativeName>
    </domain>
    <domain>
        <recommendedName>
            <fullName evidence="9">2-amino-4-hydroxy-6-hydroxymethyldihydropteridine pyrophosphokinase</fullName>
            <ecNumber evidence="9">2.7.6.3</ecNumber>
        </recommendedName>
        <alternativeName>
            <fullName evidence="9">6-hydroxymethyl-7,8-dihydropterin pyrophosphokinase</fullName>
            <shortName evidence="9">PPPK</shortName>
        </alternativeName>
        <alternativeName>
            <fullName evidence="9">7,8-dihydro-6-hydroxymethylpterin pyrophosphokinase</fullName>
            <shortName evidence="9">HPPK</shortName>
        </alternativeName>
    </domain>
</protein>
<dbReference type="PROSITE" id="PS00794">
    <property type="entry name" value="HPPK"/>
    <property type="match status" value="1"/>
</dbReference>
<dbReference type="NCBIfam" id="TIGR01498">
    <property type="entry name" value="folK"/>
    <property type="match status" value="1"/>
</dbReference>
<evidence type="ECO:0000256" key="8">
    <source>
        <dbReference type="ARBA" id="ARBA00022909"/>
    </source>
</evidence>